<dbReference type="InterPro" id="IPR023365">
    <property type="entry name" value="Sortase_dom-sf"/>
</dbReference>
<dbReference type="Proteomes" id="UP000295724">
    <property type="component" value="Unassembled WGS sequence"/>
</dbReference>
<accession>A0A4R6XLR7</accession>
<reference evidence="3 4" key="1">
    <citation type="submission" date="2019-03" db="EMBL/GenBank/DDBJ databases">
        <title>Genomic Encyclopedia of Type Strains, Phase IV (KMG-IV): sequencing the most valuable type-strain genomes for metagenomic binning, comparative biology and taxonomic classification.</title>
        <authorList>
            <person name="Goeker M."/>
        </authorList>
    </citation>
    <scope>NUCLEOTIDE SEQUENCE [LARGE SCALE GENOMIC DNA]</scope>
    <source>
        <strain evidence="3 4">DSM 25488</strain>
    </source>
</reference>
<keyword evidence="1" id="KW-0378">Hydrolase</keyword>
<evidence type="ECO:0000256" key="2">
    <source>
        <dbReference type="SAM" id="Phobius"/>
    </source>
</evidence>
<sequence length="211" mass="23521">MINTKPQSYTLAARHKSSFKAGRQSKKMWVKIIIATLLSVGSWQVGSSVYLLAKAQLAHYFIADAWQATLQEGQVHKPWDWADTHPVAKMSFPDLQQSAYVLEGANGRNMAFGPARTLTSGMPGDSLSTVISAHNDSHFSFLGQVKLNDVIQIETLKGQFNYQVTDLRVIDSSQQQININPQDELILTTCYPFNALQTGGKMRYQVTASRR</sequence>
<proteinExistence type="predicted"/>
<protein>
    <submittedName>
        <fullName evidence="3">Sortase A</fullName>
    </submittedName>
</protein>
<comment type="caution">
    <text evidence="3">The sequence shown here is derived from an EMBL/GenBank/DDBJ whole genome shotgun (WGS) entry which is preliminary data.</text>
</comment>
<dbReference type="InterPro" id="IPR022445">
    <property type="entry name" value="Sortase_proteobact_type"/>
</dbReference>
<dbReference type="NCBIfam" id="TIGR03784">
    <property type="entry name" value="marine_sortase"/>
    <property type="match status" value="1"/>
</dbReference>
<dbReference type="CDD" id="cd05828">
    <property type="entry name" value="Sortase_D_1"/>
    <property type="match status" value="1"/>
</dbReference>
<keyword evidence="2" id="KW-0812">Transmembrane</keyword>
<name>A0A4R6XLR7_9GAMM</name>
<evidence type="ECO:0000313" key="4">
    <source>
        <dbReference type="Proteomes" id="UP000295724"/>
    </source>
</evidence>
<keyword evidence="4" id="KW-1185">Reference proteome</keyword>
<gene>
    <name evidence="3" type="ORF">C8D91_1556</name>
</gene>
<dbReference type="EMBL" id="SNZB01000003">
    <property type="protein sequence ID" value="TDR20582.1"/>
    <property type="molecule type" value="Genomic_DNA"/>
</dbReference>
<dbReference type="SUPFAM" id="SSF63817">
    <property type="entry name" value="Sortase"/>
    <property type="match status" value="1"/>
</dbReference>
<dbReference type="Pfam" id="PF04203">
    <property type="entry name" value="Sortase"/>
    <property type="match status" value="1"/>
</dbReference>
<keyword evidence="2" id="KW-0472">Membrane</keyword>
<dbReference type="InterPro" id="IPR041999">
    <property type="entry name" value="Sortase_D_1"/>
</dbReference>
<evidence type="ECO:0000256" key="1">
    <source>
        <dbReference type="ARBA" id="ARBA00022801"/>
    </source>
</evidence>
<dbReference type="GO" id="GO:0016787">
    <property type="term" value="F:hydrolase activity"/>
    <property type="evidence" value="ECO:0007669"/>
    <property type="project" value="UniProtKB-KW"/>
</dbReference>
<dbReference type="Gene3D" id="2.40.260.10">
    <property type="entry name" value="Sortase"/>
    <property type="match status" value="1"/>
</dbReference>
<keyword evidence="2" id="KW-1133">Transmembrane helix</keyword>
<dbReference type="RefSeq" id="WP_162846816.1">
    <property type="nucleotide sequence ID" value="NZ_NIHB01000001.1"/>
</dbReference>
<evidence type="ECO:0000313" key="3">
    <source>
        <dbReference type="EMBL" id="TDR20582.1"/>
    </source>
</evidence>
<dbReference type="AlphaFoldDB" id="A0A4R6XLR7"/>
<organism evidence="3 4">
    <name type="scientific">Marinicella litoralis</name>
    <dbReference type="NCBI Taxonomy" id="644220"/>
    <lineage>
        <taxon>Bacteria</taxon>
        <taxon>Pseudomonadati</taxon>
        <taxon>Pseudomonadota</taxon>
        <taxon>Gammaproteobacteria</taxon>
        <taxon>Lysobacterales</taxon>
        <taxon>Marinicellaceae</taxon>
        <taxon>Marinicella</taxon>
    </lineage>
</organism>
<feature type="transmembrane region" description="Helical" evidence="2">
    <location>
        <begin position="28"/>
        <end position="53"/>
    </location>
</feature>
<dbReference type="InterPro" id="IPR005754">
    <property type="entry name" value="Sortase"/>
</dbReference>
<dbReference type="NCBIfam" id="TIGR01076">
    <property type="entry name" value="sortase_fam"/>
    <property type="match status" value="1"/>
</dbReference>